<feature type="domain" description="PAC" evidence="14">
    <location>
        <begin position="919"/>
        <end position="969"/>
    </location>
</feature>
<keyword evidence="18" id="KW-1185">Reference proteome</keyword>
<dbReference type="SUPFAM" id="SSF55874">
    <property type="entry name" value="ATPase domain of HSP90 chaperone/DNA topoisomerase II/histidine kinase"/>
    <property type="match status" value="1"/>
</dbReference>
<dbReference type="InterPro" id="IPR036890">
    <property type="entry name" value="HATPase_C_sf"/>
</dbReference>
<evidence type="ECO:0000256" key="10">
    <source>
        <dbReference type="SAM" id="Coils"/>
    </source>
</evidence>
<feature type="domain" description="CheR-type methyltransferase" evidence="16">
    <location>
        <begin position="222"/>
        <end position="483"/>
    </location>
</feature>
<keyword evidence="4 9" id="KW-0597">Phosphoprotein</keyword>
<name>A0ABQ0C338_9FIRM</name>
<dbReference type="PANTHER" id="PTHR45339">
    <property type="entry name" value="HYBRID SIGNAL TRANSDUCTION HISTIDINE KINASE J"/>
    <property type="match status" value="1"/>
</dbReference>
<dbReference type="Pfam" id="PF00512">
    <property type="entry name" value="HisKA"/>
    <property type="match status" value="1"/>
</dbReference>
<dbReference type="SMART" id="SM00138">
    <property type="entry name" value="MeTrc"/>
    <property type="match status" value="1"/>
</dbReference>
<dbReference type="PRINTS" id="PR00996">
    <property type="entry name" value="CHERMTFRASE"/>
</dbReference>
<dbReference type="InterPro" id="IPR000673">
    <property type="entry name" value="Sig_transdc_resp-reg_Me-estase"/>
</dbReference>
<feature type="modified residue" description="4-aspartylphosphate" evidence="9">
    <location>
        <position position="1551"/>
    </location>
</feature>
<dbReference type="Pfam" id="PF01739">
    <property type="entry name" value="CheR"/>
    <property type="match status" value="1"/>
</dbReference>
<comment type="caution">
    <text evidence="17">The sequence shown here is derived from an EMBL/GenBank/DDBJ whole genome shotgun (WGS) entry which is preliminary data.</text>
</comment>
<keyword evidence="5" id="KW-0418">Kinase</keyword>
<dbReference type="EMBL" id="BAABZQ010000001">
    <property type="protein sequence ID" value="GAA6503207.1"/>
    <property type="molecule type" value="Genomic_DNA"/>
</dbReference>
<evidence type="ECO:0000313" key="18">
    <source>
        <dbReference type="Proteomes" id="UP001600941"/>
    </source>
</evidence>
<dbReference type="InterPro" id="IPR005467">
    <property type="entry name" value="His_kinase_dom"/>
</dbReference>
<dbReference type="Gene3D" id="3.40.50.150">
    <property type="entry name" value="Vaccinia Virus protein VP39"/>
    <property type="match status" value="1"/>
</dbReference>
<dbReference type="InterPro" id="IPR035909">
    <property type="entry name" value="CheB_C"/>
</dbReference>
<feature type="domain" description="Response regulatory" evidence="12">
    <location>
        <begin position="1499"/>
        <end position="1620"/>
    </location>
</feature>
<evidence type="ECO:0000256" key="6">
    <source>
        <dbReference type="ARBA" id="ARBA00023012"/>
    </source>
</evidence>
<proteinExistence type="predicted"/>
<dbReference type="Pfam" id="PF01339">
    <property type="entry name" value="CheB_methylest"/>
    <property type="match status" value="1"/>
</dbReference>
<evidence type="ECO:0000259" key="13">
    <source>
        <dbReference type="PROSITE" id="PS50112"/>
    </source>
</evidence>
<dbReference type="InterPro" id="IPR003661">
    <property type="entry name" value="HisK_dim/P_dom"/>
</dbReference>
<dbReference type="Gene3D" id="3.30.565.10">
    <property type="entry name" value="Histidine kinase-like ATPase, C-terminal domain"/>
    <property type="match status" value="1"/>
</dbReference>
<dbReference type="SMART" id="SM00086">
    <property type="entry name" value="PAC"/>
    <property type="match status" value="4"/>
</dbReference>
<dbReference type="InterPro" id="IPR003594">
    <property type="entry name" value="HATPase_dom"/>
</dbReference>
<dbReference type="CDD" id="cd17546">
    <property type="entry name" value="REC_hyHK_CKI1_RcsC-like"/>
    <property type="match status" value="1"/>
</dbReference>
<feature type="active site" evidence="8">
    <location>
        <position position="28"/>
    </location>
</feature>
<evidence type="ECO:0000259" key="12">
    <source>
        <dbReference type="PROSITE" id="PS50110"/>
    </source>
</evidence>
<dbReference type="Gene3D" id="3.40.50.180">
    <property type="entry name" value="Methylesterase CheB, C-terminal domain"/>
    <property type="match status" value="1"/>
</dbReference>
<feature type="coiled-coil region" evidence="10">
    <location>
        <begin position="653"/>
        <end position="715"/>
    </location>
</feature>
<evidence type="ECO:0000259" key="11">
    <source>
        <dbReference type="PROSITE" id="PS50109"/>
    </source>
</evidence>
<dbReference type="PROSITE" id="PS50109">
    <property type="entry name" value="HIS_KIN"/>
    <property type="match status" value="1"/>
</dbReference>
<evidence type="ECO:0000256" key="2">
    <source>
        <dbReference type="ARBA" id="ARBA00012438"/>
    </source>
</evidence>
<feature type="active site" evidence="8">
    <location>
        <position position="55"/>
    </location>
</feature>
<evidence type="ECO:0000313" key="17">
    <source>
        <dbReference type="EMBL" id="GAA6503207.1"/>
    </source>
</evidence>
<keyword evidence="6" id="KW-0902">Two-component regulatory system</keyword>
<gene>
    <name evidence="17" type="ORF">K340107D12_60230</name>
</gene>
<dbReference type="PROSITE" id="PS50123">
    <property type="entry name" value="CHER"/>
    <property type="match status" value="1"/>
</dbReference>
<dbReference type="NCBIfam" id="TIGR00229">
    <property type="entry name" value="sensory_box"/>
    <property type="match status" value="1"/>
</dbReference>
<dbReference type="PROSITE" id="PS50122">
    <property type="entry name" value="CHEB"/>
    <property type="match status" value="1"/>
</dbReference>
<dbReference type="CDD" id="cd00082">
    <property type="entry name" value="HisKA"/>
    <property type="match status" value="1"/>
</dbReference>
<evidence type="ECO:0000256" key="8">
    <source>
        <dbReference type="PROSITE-ProRule" id="PRU00050"/>
    </source>
</evidence>
<dbReference type="Pfam" id="PF03705">
    <property type="entry name" value="CheR_N"/>
    <property type="match status" value="1"/>
</dbReference>
<keyword evidence="5" id="KW-0808">Transferase</keyword>
<keyword evidence="8" id="KW-0145">Chemotaxis</keyword>
<feature type="domain" description="Histidine kinase" evidence="11">
    <location>
        <begin position="1252"/>
        <end position="1474"/>
    </location>
</feature>
<dbReference type="PROSITE" id="PS50113">
    <property type="entry name" value="PAC"/>
    <property type="match status" value="1"/>
</dbReference>
<dbReference type="SUPFAM" id="SSF53335">
    <property type="entry name" value="S-adenosyl-L-methionine-dependent methyltransferases"/>
    <property type="match status" value="1"/>
</dbReference>
<dbReference type="Pfam" id="PF00072">
    <property type="entry name" value="Response_reg"/>
    <property type="match status" value="1"/>
</dbReference>
<dbReference type="PROSITE" id="PS50112">
    <property type="entry name" value="PAS"/>
    <property type="match status" value="1"/>
</dbReference>
<dbReference type="SMART" id="SM00091">
    <property type="entry name" value="PAS"/>
    <property type="match status" value="4"/>
</dbReference>
<evidence type="ECO:0000256" key="9">
    <source>
        <dbReference type="PROSITE-ProRule" id="PRU00169"/>
    </source>
</evidence>
<dbReference type="InterPro" id="IPR036097">
    <property type="entry name" value="HisK_dim/P_sf"/>
</dbReference>
<evidence type="ECO:0000259" key="15">
    <source>
        <dbReference type="PROSITE" id="PS50122"/>
    </source>
</evidence>
<dbReference type="SUPFAM" id="SSF47384">
    <property type="entry name" value="Homodimeric domain of signal transducing histidine kinase"/>
    <property type="match status" value="1"/>
</dbReference>
<sequence>MEEKDAGQAEHLTLNQENVRCYVGVGASAGGVEALQELFQHMPPDTGASFIIVQHLSPDAVSLMDKILQKSSSLPVQLAEEGAVPQPNHIYLNHPGKTLTMKEGKFHLESAHDRNQLYLPINLLFQSLASVSDVHAAAIILSGSGSDGAIGIGSIKENGGLVIVQKPTEAQYASMPQSAISTGMVDLILNVTQIGSSLREYLKNPHIQSMHQEEPDHMELAEDYSCILNAISQYSDIDFTIYKTNTIYRRIERRIALNNFHGVEEYLDYLLSTEEERAQLHRDLLIGVTSFFRDEEAFRHLGENVVIPLLKKKKSIRLWSIACSTGEEVYSLAILLCECMEYLHFTADVKIFATDVDQNAITTAQKGIYSESLLENLNQAILDRYFEHTSGGYLAGEKIRKMIVFAKHNIFRDAPFSKLDLIVCRNMFIYVKPEMQQKALASFYQLLVDDGYLFLGSSESVGDMGDAYNLLDKKWKIYSKNKQYSKKDISMYPALNMFGNFSPHQTERIQKANPLQKQLHSTNISEKLLFAMAGPSVLLNHEFKVLQVIQGGGQYMRMQDGQFDGGLSSFFSPSLAAFLNRLLLDSRKISDGIVEKRATGLADYPEEVLCVKVRFFNLTEGEYYLIQIKSEEKAESEAADSPMDLRELKDSRIQILENALNESNWNLKLAVEESESRNEELQATNEELLASNEELQSTNEEMQSVNEELYTINAEYQNKIVELTTANADFDNLLLNADVGALYVDENMHIRKITPLMLQHTNLRVTDLERPVTQINFLDSYPDFTQDVTDVSRHGKIVEKEITDQNNVIWLVRIRPYFDHTHTPKGVLISMFDITKRLEAAKFDLKHLTDSVPGGVLRLRFNDILVIEYANDSFFDLIGYTSEEMCLDLHNRFDRLLHTSDWVELKEEIRDAASVGRLLKVECRLWQKNGTGRWCSLQAVAFRQERHIELQCIVTDISLIKDYEEQLKKERDYYNKLYQNVVCGIVQYEIEDNNLRCYNANSEALQMLGYKSMEEFRRQTAQTLPQVTVSEDTEYIRRTLLSLKEEGECASFEHRVCTKDDGIRWVTGVAKVICTPDGKKLIQSTFMDTTARKRALEQVEAERDRYDRLYKVLYNTAVCGIVQVDIRSNKILSINKIALDILDEKNEGDIERHLFNETPEDKHQKCLAGIGTFMHSLGKPGEQREVRFNLTKQDGGLTTIEGTANWIIEDKVSSIIQFTFLDVTERERLKEAQMQLAVAIQSNAAKTGFLSKMSHEIRTPMNGIMGMIDIARLNMDDRDKIEDCLDKMKLSMQHLQMLVNDVLDMSKIESGKMECREVDYDLRQLLEEIIAEYNFAATKGGVGLTRAISIRHQHVISDPVFLREILGNLLSNAIKFTQSMGMVVLVAEEVSVNEEQAEFTFRVKDSGCGISPENQEVIFDAFEQGDGNNMSKTPGTGLGLAICKNLVELLGGTLQVESRLEFGSEFYFTIPMKLSKCQTAADRVTPKADRTDSSLKEKRILLAEDNDLNAEIAQTLLGSYNFQVERCKNGKEALESYLQKPAGYYDLILMDIKMPVMDGLTSAREIRKCQKPGAAEIPIIAMSANAFQDDVERSLNAGMNAHTTKPIEIEKLVHLISTYLEKADR</sequence>
<dbReference type="SUPFAM" id="SSF47757">
    <property type="entry name" value="Chemotaxis receptor methyltransferase CheR, N-terminal domain"/>
    <property type="match status" value="1"/>
</dbReference>
<dbReference type="CDD" id="cd16922">
    <property type="entry name" value="HATPase_EvgS-ArcB-TorS-like"/>
    <property type="match status" value="1"/>
</dbReference>
<dbReference type="InterPro" id="IPR001789">
    <property type="entry name" value="Sig_transdc_resp-reg_receiver"/>
</dbReference>
<evidence type="ECO:0000256" key="4">
    <source>
        <dbReference type="ARBA" id="ARBA00022553"/>
    </source>
</evidence>
<dbReference type="Gene3D" id="1.10.287.130">
    <property type="match status" value="1"/>
</dbReference>
<comment type="catalytic activity">
    <reaction evidence="1">
        <text>ATP + protein L-histidine = ADP + protein N-phospho-L-histidine.</text>
        <dbReference type="EC" id="2.7.13.3"/>
    </reaction>
</comment>
<dbReference type="PROSITE" id="PS50110">
    <property type="entry name" value="RESPONSE_REGULATORY"/>
    <property type="match status" value="1"/>
</dbReference>
<evidence type="ECO:0000259" key="16">
    <source>
        <dbReference type="PROSITE" id="PS50123"/>
    </source>
</evidence>
<accession>A0ABQ0C338</accession>
<dbReference type="CDD" id="cd00130">
    <property type="entry name" value="PAS"/>
    <property type="match status" value="2"/>
</dbReference>
<dbReference type="Gene3D" id="3.30.450.20">
    <property type="entry name" value="PAS domain"/>
    <property type="match status" value="3"/>
</dbReference>
<dbReference type="Proteomes" id="UP001600941">
    <property type="component" value="Unassembled WGS sequence"/>
</dbReference>
<dbReference type="SMART" id="SM00387">
    <property type="entry name" value="HATPase_c"/>
    <property type="match status" value="1"/>
</dbReference>
<dbReference type="SMART" id="SM00448">
    <property type="entry name" value="REC"/>
    <property type="match status" value="1"/>
</dbReference>
<feature type="active site" evidence="8">
    <location>
        <position position="147"/>
    </location>
</feature>
<dbReference type="InterPro" id="IPR022642">
    <property type="entry name" value="CheR_C"/>
</dbReference>
<reference evidence="17 18" key="1">
    <citation type="submission" date="2024-04" db="EMBL/GenBank/DDBJ databases">
        <title>Defined microbial consortia suppress multidrug-resistant proinflammatory Enterobacteriaceae via ecological control.</title>
        <authorList>
            <person name="Furuichi M."/>
            <person name="Kawaguchi T."/>
            <person name="Pust M."/>
            <person name="Yasuma K."/>
            <person name="Plichta D."/>
            <person name="Hasegawa N."/>
            <person name="Ohya T."/>
            <person name="Bhattarai S."/>
            <person name="Sasajima S."/>
            <person name="Aoto Y."/>
            <person name="Tuganbaev T."/>
            <person name="Yaginuma M."/>
            <person name="Ueda M."/>
            <person name="Okahashi N."/>
            <person name="Amafuji K."/>
            <person name="Kiridooshi Y."/>
            <person name="Sugita K."/>
            <person name="Strazar M."/>
            <person name="Skelly A."/>
            <person name="Suda W."/>
            <person name="Hattori M."/>
            <person name="Nakamoto N."/>
            <person name="Caballero S."/>
            <person name="Norman J."/>
            <person name="Olle B."/>
            <person name="Tanoue T."/>
            <person name="Arita M."/>
            <person name="Bucci V."/>
            <person name="Atarashi K."/>
            <person name="Xavier R."/>
            <person name="Honda K."/>
        </authorList>
    </citation>
    <scope>NUCLEOTIDE SEQUENCE [LARGE SCALE GENOMIC DNA]</scope>
    <source>
        <strain evidence="18">k34-0107-D12</strain>
    </source>
</reference>
<protein>
    <recommendedName>
        <fullName evidence="3">Stage 0 sporulation protein A homolog</fullName>
        <ecNumber evidence="2">2.7.13.3</ecNumber>
    </recommendedName>
</protein>
<dbReference type="InterPro" id="IPR000014">
    <property type="entry name" value="PAS"/>
</dbReference>
<dbReference type="Pfam" id="PF13596">
    <property type="entry name" value="PAS_10"/>
    <property type="match status" value="1"/>
</dbReference>
<dbReference type="PANTHER" id="PTHR45339:SF5">
    <property type="entry name" value="HISTIDINE KINASE"/>
    <property type="match status" value="1"/>
</dbReference>
<evidence type="ECO:0000256" key="5">
    <source>
        <dbReference type="ARBA" id="ARBA00022777"/>
    </source>
</evidence>
<keyword evidence="10" id="KW-0175">Coiled coil</keyword>
<evidence type="ECO:0000256" key="7">
    <source>
        <dbReference type="ARBA" id="ARBA00024867"/>
    </source>
</evidence>
<dbReference type="InterPro" id="IPR000700">
    <property type="entry name" value="PAS-assoc_C"/>
</dbReference>
<evidence type="ECO:0000256" key="1">
    <source>
        <dbReference type="ARBA" id="ARBA00000085"/>
    </source>
</evidence>
<organism evidence="17 18">
    <name type="scientific">Blautia parvula</name>
    <dbReference type="NCBI Taxonomy" id="2877527"/>
    <lineage>
        <taxon>Bacteria</taxon>
        <taxon>Bacillati</taxon>
        <taxon>Bacillota</taxon>
        <taxon>Clostridia</taxon>
        <taxon>Lachnospirales</taxon>
        <taxon>Lachnospiraceae</taxon>
        <taxon>Blautia</taxon>
    </lineage>
</organism>
<feature type="domain" description="PAS" evidence="13">
    <location>
        <begin position="841"/>
        <end position="916"/>
    </location>
</feature>
<dbReference type="Pfam" id="PF02518">
    <property type="entry name" value="HATPase_c"/>
    <property type="match status" value="1"/>
</dbReference>
<dbReference type="CDD" id="cd16434">
    <property type="entry name" value="CheB-CheR_fusion"/>
    <property type="match status" value="1"/>
</dbReference>
<dbReference type="SMART" id="SM00388">
    <property type="entry name" value="HisKA"/>
    <property type="match status" value="1"/>
</dbReference>
<dbReference type="InterPro" id="IPR001610">
    <property type="entry name" value="PAC"/>
</dbReference>
<evidence type="ECO:0000256" key="3">
    <source>
        <dbReference type="ARBA" id="ARBA00018672"/>
    </source>
</evidence>
<dbReference type="EC" id="2.7.13.3" evidence="2"/>
<dbReference type="RefSeq" id="WP_256129825.1">
    <property type="nucleotide sequence ID" value="NZ_BAABZQ010000001.1"/>
</dbReference>
<dbReference type="InterPro" id="IPR000780">
    <property type="entry name" value="CheR_MeTrfase"/>
</dbReference>
<comment type="function">
    <text evidence="7">May play the central regulatory role in sporulation. It may be an element of the effector pathway responsible for the activation of sporulation genes in response to nutritional stress. Spo0A may act in concert with spo0H (a sigma factor) to control the expression of some genes that are critical to the sporulation process.</text>
</comment>
<dbReference type="Gene3D" id="3.40.50.2300">
    <property type="match status" value="1"/>
</dbReference>
<dbReference type="Pfam" id="PF08447">
    <property type="entry name" value="PAS_3"/>
    <property type="match status" value="2"/>
</dbReference>
<dbReference type="InterPro" id="IPR022641">
    <property type="entry name" value="CheR_N"/>
</dbReference>
<dbReference type="InterPro" id="IPR035965">
    <property type="entry name" value="PAS-like_dom_sf"/>
</dbReference>
<dbReference type="InterPro" id="IPR011006">
    <property type="entry name" value="CheY-like_superfamily"/>
</dbReference>
<keyword evidence="8" id="KW-0378">Hydrolase</keyword>
<dbReference type="SUPFAM" id="SSF52738">
    <property type="entry name" value="Methylesterase CheB, C-terminal domain"/>
    <property type="match status" value="1"/>
</dbReference>
<dbReference type="SUPFAM" id="SSF52172">
    <property type="entry name" value="CheY-like"/>
    <property type="match status" value="1"/>
</dbReference>
<dbReference type="InterPro" id="IPR013655">
    <property type="entry name" value="PAS_fold_3"/>
</dbReference>
<dbReference type="SUPFAM" id="SSF55785">
    <property type="entry name" value="PYP-like sensor domain (PAS domain)"/>
    <property type="match status" value="3"/>
</dbReference>
<evidence type="ECO:0000259" key="14">
    <source>
        <dbReference type="PROSITE" id="PS50113"/>
    </source>
</evidence>
<dbReference type="InterPro" id="IPR029063">
    <property type="entry name" value="SAM-dependent_MTases_sf"/>
</dbReference>
<feature type="domain" description="CheB-type methylesterase" evidence="15">
    <location>
        <begin position="16"/>
        <end position="205"/>
    </location>
</feature>